<dbReference type="AlphaFoldDB" id="A0AA88A6R8"/>
<feature type="compositionally biased region" description="Low complexity" evidence="1">
    <location>
        <begin position="64"/>
        <end position="80"/>
    </location>
</feature>
<gene>
    <name evidence="2" type="ORF">TIFTF001_015207</name>
</gene>
<accession>A0AA88A6R8</accession>
<proteinExistence type="predicted"/>
<protein>
    <submittedName>
        <fullName evidence="2">Uncharacterized protein</fullName>
    </submittedName>
</protein>
<dbReference type="PANTHER" id="PTHR34665:SF1">
    <property type="entry name" value="OS02G0595200 PROTEIN"/>
    <property type="match status" value="1"/>
</dbReference>
<comment type="caution">
    <text evidence="2">The sequence shown here is derived from an EMBL/GenBank/DDBJ whole genome shotgun (WGS) entry which is preliminary data.</text>
</comment>
<feature type="compositionally biased region" description="Basic residues" evidence="1">
    <location>
        <begin position="121"/>
        <end position="132"/>
    </location>
</feature>
<organism evidence="2 3">
    <name type="scientific">Ficus carica</name>
    <name type="common">Common fig</name>
    <dbReference type="NCBI Taxonomy" id="3494"/>
    <lineage>
        <taxon>Eukaryota</taxon>
        <taxon>Viridiplantae</taxon>
        <taxon>Streptophyta</taxon>
        <taxon>Embryophyta</taxon>
        <taxon>Tracheophyta</taxon>
        <taxon>Spermatophyta</taxon>
        <taxon>Magnoliopsida</taxon>
        <taxon>eudicotyledons</taxon>
        <taxon>Gunneridae</taxon>
        <taxon>Pentapetalae</taxon>
        <taxon>rosids</taxon>
        <taxon>fabids</taxon>
        <taxon>Rosales</taxon>
        <taxon>Moraceae</taxon>
        <taxon>Ficeae</taxon>
        <taxon>Ficus</taxon>
    </lineage>
</organism>
<reference evidence="2" key="1">
    <citation type="submission" date="2023-07" db="EMBL/GenBank/DDBJ databases">
        <title>draft genome sequence of fig (Ficus carica).</title>
        <authorList>
            <person name="Takahashi T."/>
            <person name="Nishimura K."/>
        </authorList>
    </citation>
    <scope>NUCLEOTIDE SEQUENCE</scope>
</reference>
<dbReference type="PANTHER" id="PTHR34665">
    <property type="entry name" value="DUF3741 DOMAIN-CONTAINING PROTEIN"/>
    <property type="match status" value="1"/>
</dbReference>
<dbReference type="Gramene" id="FCD_00018117-RA">
    <property type="protein sequence ID" value="FCD_00018117-RA:cds"/>
    <property type="gene ID" value="FCD_00018117"/>
</dbReference>
<evidence type="ECO:0000313" key="2">
    <source>
        <dbReference type="EMBL" id="GMN46020.1"/>
    </source>
</evidence>
<evidence type="ECO:0000256" key="1">
    <source>
        <dbReference type="SAM" id="MobiDB-lite"/>
    </source>
</evidence>
<feature type="region of interest" description="Disordered" evidence="1">
    <location>
        <begin position="52"/>
        <end position="82"/>
    </location>
</feature>
<sequence length="155" mass="17995">MKKRLELEEDGVIDEREVEIIKAVAQAWYNHSKSLGPTNEFDARKRNFRGKSSRFKIEAMTKRSSSSSLSSTSNSKANSSWDFGQSLWDSYEIVTVSKRLETGLVFDNPFSDQPHSGSDRVHRKRKESKHSLRNLFSQMSSRRFNEDKIPRYDDL</sequence>
<name>A0AA88A6R8_FICCA</name>
<feature type="region of interest" description="Disordered" evidence="1">
    <location>
        <begin position="106"/>
        <end position="137"/>
    </location>
</feature>
<keyword evidence="3" id="KW-1185">Reference proteome</keyword>
<dbReference type="EMBL" id="BTGU01000021">
    <property type="protein sequence ID" value="GMN46020.1"/>
    <property type="molecule type" value="Genomic_DNA"/>
</dbReference>
<evidence type="ECO:0000313" key="3">
    <source>
        <dbReference type="Proteomes" id="UP001187192"/>
    </source>
</evidence>
<dbReference type="Proteomes" id="UP001187192">
    <property type="component" value="Unassembled WGS sequence"/>
</dbReference>